<organism evidence="2 3">
    <name type="scientific">Microbispora hainanensis</name>
    <dbReference type="NCBI Taxonomy" id="568844"/>
    <lineage>
        <taxon>Bacteria</taxon>
        <taxon>Bacillati</taxon>
        <taxon>Actinomycetota</taxon>
        <taxon>Actinomycetes</taxon>
        <taxon>Streptosporangiales</taxon>
        <taxon>Streptosporangiaceae</taxon>
        <taxon>Microbispora</taxon>
    </lineage>
</organism>
<evidence type="ECO:0000313" key="3">
    <source>
        <dbReference type="Proteomes" id="UP001432011"/>
    </source>
</evidence>
<evidence type="ECO:0000313" key="2">
    <source>
        <dbReference type="EMBL" id="WUP73161.1"/>
    </source>
</evidence>
<evidence type="ECO:0000256" key="1">
    <source>
        <dbReference type="SAM" id="MobiDB-lite"/>
    </source>
</evidence>
<protein>
    <submittedName>
        <fullName evidence="2">Uncharacterized protein</fullName>
    </submittedName>
</protein>
<gene>
    <name evidence="2" type="ORF">OG913_27615</name>
</gene>
<dbReference type="Proteomes" id="UP001432011">
    <property type="component" value="Chromosome"/>
</dbReference>
<feature type="region of interest" description="Disordered" evidence="1">
    <location>
        <begin position="41"/>
        <end position="60"/>
    </location>
</feature>
<keyword evidence="3" id="KW-1185">Reference proteome</keyword>
<name>A0ABZ1SJM0_9ACTN</name>
<proteinExistence type="predicted"/>
<accession>A0ABZ1SJM0</accession>
<reference evidence="2" key="1">
    <citation type="submission" date="2022-10" db="EMBL/GenBank/DDBJ databases">
        <title>The complete genomes of actinobacterial strains from the NBC collection.</title>
        <authorList>
            <person name="Joergensen T.S."/>
            <person name="Alvarez Arevalo M."/>
            <person name="Sterndorff E.B."/>
            <person name="Faurdal D."/>
            <person name="Vuksanovic O."/>
            <person name="Mourched A.-S."/>
            <person name="Charusanti P."/>
            <person name="Shaw S."/>
            <person name="Blin K."/>
            <person name="Weber T."/>
        </authorList>
    </citation>
    <scope>NUCLEOTIDE SEQUENCE</scope>
    <source>
        <strain evidence="2">NBC_00254</strain>
    </source>
</reference>
<sequence>MLSGAQGGERVAAVDLAELDVAARAAGAERVDEGAEFVRGMTEHAQPQGLTRAQTGRLGAGEPRLDQVEGLLEVLPEAPAHRGQGHPPAGAIEQGHAEAPFLLADGLADAGLGHAEPFRRAAEVQLLRQREEDLDVAQLH</sequence>
<dbReference type="EMBL" id="CP108085">
    <property type="protein sequence ID" value="WUP73161.1"/>
    <property type="molecule type" value="Genomic_DNA"/>
</dbReference>